<feature type="compositionally biased region" description="Basic and acidic residues" evidence="9">
    <location>
        <begin position="458"/>
        <end position="475"/>
    </location>
</feature>
<evidence type="ECO:0000256" key="1">
    <source>
        <dbReference type="ARBA" id="ARBA00004123"/>
    </source>
</evidence>
<feature type="domain" description="SMC hinge" evidence="10">
    <location>
        <begin position="580"/>
        <end position="696"/>
    </location>
</feature>
<keyword evidence="12" id="KW-1185">Reference proteome</keyword>
<comment type="similarity">
    <text evidence="7">Belongs to the SMC family.</text>
</comment>
<keyword evidence="2" id="KW-0132">Cell division</keyword>
<feature type="region of interest" description="Disordered" evidence="9">
    <location>
        <begin position="405"/>
        <end position="437"/>
    </location>
</feature>
<evidence type="ECO:0000256" key="5">
    <source>
        <dbReference type="ARBA" id="ARBA00023242"/>
    </source>
</evidence>
<evidence type="ECO:0000256" key="8">
    <source>
        <dbReference type="SAM" id="Coils"/>
    </source>
</evidence>
<feature type="coiled-coil region" evidence="8">
    <location>
        <begin position="784"/>
        <end position="818"/>
    </location>
</feature>
<feature type="region of interest" description="Disordered" evidence="9">
    <location>
        <begin position="312"/>
        <end position="362"/>
    </location>
</feature>
<dbReference type="InterPro" id="IPR003395">
    <property type="entry name" value="RecF/RecN/SMC_N"/>
</dbReference>
<dbReference type="GO" id="GO:0003677">
    <property type="term" value="F:DNA binding"/>
    <property type="evidence" value="ECO:0007669"/>
    <property type="project" value="TreeGrafter"/>
</dbReference>
<feature type="compositionally biased region" description="Basic and acidic residues" evidence="9">
    <location>
        <begin position="56"/>
        <end position="68"/>
    </location>
</feature>
<dbReference type="Pfam" id="PF06470">
    <property type="entry name" value="SMC_hinge"/>
    <property type="match status" value="1"/>
</dbReference>
<dbReference type="InterPro" id="IPR036277">
    <property type="entry name" value="SMC_hinge_sf"/>
</dbReference>
<keyword evidence="3" id="KW-0498">Mitosis</keyword>
<dbReference type="GO" id="GO:0016887">
    <property type="term" value="F:ATP hydrolysis activity"/>
    <property type="evidence" value="ECO:0007669"/>
    <property type="project" value="InterPro"/>
</dbReference>
<dbReference type="Gene3D" id="3.40.50.300">
    <property type="entry name" value="P-loop containing nucleotide triphosphate hydrolases"/>
    <property type="match status" value="2"/>
</dbReference>
<dbReference type="SUPFAM" id="SSF52540">
    <property type="entry name" value="P-loop containing nucleoside triphosphate hydrolases"/>
    <property type="match status" value="2"/>
</dbReference>
<dbReference type="Gene3D" id="1.20.1060.20">
    <property type="match status" value="1"/>
</dbReference>
<feature type="region of interest" description="Disordered" evidence="9">
    <location>
        <begin position="54"/>
        <end position="97"/>
    </location>
</feature>
<evidence type="ECO:0000256" key="6">
    <source>
        <dbReference type="ARBA" id="ARBA00023306"/>
    </source>
</evidence>
<dbReference type="InterPro" id="IPR010935">
    <property type="entry name" value="SMC_hinge"/>
</dbReference>
<dbReference type="InterPro" id="IPR024704">
    <property type="entry name" value="SMC"/>
</dbReference>
<dbReference type="GO" id="GO:0007062">
    <property type="term" value="P:sister chromatid cohesion"/>
    <property type="evidence" value="ECO:0007669"/>
    <property type="project" value="TreeGrafter"/>
</dbReference>
<feature type="region of interest" description="Disordered" evidence="9">
    <location>
        <begin position="187"/>
        <end position="209"/>
    </location>
</feature>
<dbReference type="InterPro" id="IPR027417">
    <property type="entry name" value="P-loop_NTPase"/>
</dbReference>
<feature type="region of interest" description="Disordered" evidence="9">
    <location>
        <begin position="458"/>
        <end position="515"/>
    </location>
</feature>
<dbReference type="PIRSF" id="PIRSF005719">
    <property type="entry name" value="SMC"/>
    <property type="match status" value="1"/>
</dbReference>
<evidence type="ECO:0000259" key="10">
    <source>
        <dbReference type="SMART" id="SM00968"/>
    </source>
</evidence>
<dbReference type="OrthoDB" id="5575062at2759"/>
<protein>
    <recommendedName>
        <fullName evidence="7">Structural maintenance of chromosomes protein</fullName>
    </recommendedName>
</protein>
<dbReference type="GO" id="GO:0005634">
    <property type="term" value="C:nucleus"/>
    <property type="evidence" value="ECO:0007669"/>
    <property type="project" value="UniProtKB-SubCell"/>
</dbReference>
<dbReference type="EMBL" id="CENE01000026">
    <property type="protein sequence ID" value="CEQ42431.1"/>
    <property type="molecule type" value="Genomic_DNA"/>
</dbReference>
<dbReference type="GO" id="GO:0051301">
    <property type="term" value="P:cell division"/>
    <property type="evidence" value="ECO:0007669"/>
    <property type="project" value="UniProtKB-KW"/>
</dbReference>
<keyword evidence="6" id="KW-0131">Cell cycle</keyword>
<keyword evidence="5 7" id="KW-0539">Nucleus</keyword>
<dbReference type="PANTHER" id="PTHR18937">
    <property type="entry name" value="STRUCTURAL MAINTENANCE OF CHROMOSOMES SMC FAMILY MEMBER"/>
    <property type="match status" value="1"/>
</dbReference>
<sequence length="1269" mass="142680">MVRSTSGPFHSFTAVIGPNGAGKSNLMDAISFVLGVRSASLRSTALRDLIYRSGRKSGDRKGKGKAVEGEEDEEDENEEEEGSGQEQDGAVEGEEGVDGERTAWVMAVYVDREEQKEWRFQRSISTSGTSEYRLNGKAVSHKKYDEQLQRFNILVKAKNFLVFQVGLRALPSPWELGLTVACERTGRCRGRGEPEPEGPRQAHRPDQRVPLESPFPLVCRAVLICPLPHSSLDLKEEYDRCADALAKATDASVAQHSRRKGVNSEVKQYRLMSTEAARWRSLQQEKDSAIVHHVVWKLFHLEQGIRRNEESIEEKNEELKRLRSENEDVEEKVREKRKEAQRAQKDVGKQERAVKAKEKELEEARPELVTIDTKLAHAAKRLRSAEDQASKQSIDLKESEKKLESLDKDLETVNKAAERHREAQERQKKEKGISLSREDLAEYNRLKGVASTKAISEREALNALVNDDKTKRDARSSAQDQLESTQRKTERLEGEEMGLEARKEGADAKARGLQSELKKTRAELDGLRKLKVQIAQTEAEYNEKLADTLRKLQEAGAEKQEKESEKRFKETLATLKRTFQGVKGRVIDLCKPTQQKYGVAVTTVLGRNIDSIVVDTEKTAISCIEYMRVQRLGTATFLPLETIKVQPVSDKYRSIAKGARLAIDVITFDSSVEKAMQSSCGNALVCDNMQIARSICYDRGQEVKAVTLDGTVIHRAGTITGGVSHSGGRHFEDQEVEGLRRRENELKAKLAELYKSRPRPNAEEMLLTEMTRLEADLTVVQDDLTSTNTRLKGIKDELKTLRKKTKELDSTLSTLAEELSVIDAQAEAHREVIHSEEDTIFSDFCERIGVSDIREYEDKQLRGAQEDNAQMLKFNTQLARLNNQIRFQGEQVEAIRERLSTLQATADTQRASLEQLSALKEEKQAELEALEQEIEDLKQTLEELQVTLANKNAELEEVRKSGSKAAKVLDKALKEVATCNDEIERLSSEQFALYRRCKLEEIDLPLSKGSLDEIPIEEAAAPAAPMDVDGPEDGTQNVFQANDYGVEVDFDELDDNEQEDGASAMEENLLATIAKLQGEIDKMSVNLKAIERLGDSEARFKEIDAEFDQAREDAKAAKDAFTAIKKKRCDLFNKAFRHIEDRIDQVYKDLTKGKASPQGGIAYLSLEEPEEPYLHGIKYHAMPPLKRFRDMDQLSGGEKTMAALALLFAIHSFHPSPFFVLDEVDGALGICIVITHKLLMYESSHALVGIYREGGSKTLTLDLTQYGEQ</sequence>
<evidence type="ECO:0000256" key="4">
    <source>
        <dbReference type="ARBA" id="ARBA00023054"/>
    </source>
</evidence>
<reference evidence="12" key="1">
    <citation type="submission" date="2015-02" db="EMBL/GenBank/DDBJ databases">
        <authorList>
            <person name="Gon?alves P."/>
        </authorList>
    </citation>
    <scope>NUCLEOTIDE SEQUENCE [LARGE SCALE GENOMIC DNA]</scope>
</reference>
<dbReference type="SUPFAM" id="SSF75553">
    <property type="entry name" value="Smc hinge domain"/>
    <property type="match status" value="1"/>
</dbReference>
<keyword evidence="4 8" id="KW-0175">Coiled coil</keyword>
<feature type="compositionally biased region" description="Basic and acidic residues" evidence="9">
    <location>
        <begin position="485"/>
        <end position="515"/>
    </location>
</feature>
<dbReference type="GO" id="GO:0008278">
    <property type="term" value="C:cohesin complex"/>
    <property type="evidence" value="ECO:0007669"/>
    <property type="project" value="TreeGrafter"/>
</dbReference>
<gene>
    <name evidence="11" type="primary">SPOSA6832_04230</name>
</gene>
<dbReference type="Gene3D" id="3.30.70.1620">
    <property type="match status" value="1"/>
</dbReference>
<feature type="coiled-coil region" evidence="8">
    <location>
        <begin position="864"/>
        <end position="989"/>
    </location>
</feature>
<organism evidence="11 12">
    <name type="scientific">Sporidiobolus salmonicolor</name>
    <name type="common">Yeast-like fungus</name>
    <name type="synonym">Sporobolomyces salmonicolor</name>
    <dbReference type="NCBI Taxonomy" id="5005"/>
    <lineage>
        <taxon>Eukaryota</taxon>
        <taxon>Fungi</taxon>
        <taxon>Dikarya</taxon>
        <taxon>Basidiomycota</taxon>
        <taxon>Pucciniomycotina</taxon>
        <taxon>Microbotryomycetes</taxon>
        <taxon>Sporidiobolales</taxon>
        <taxon>Sporidiobolaceae</taxon>
        <taxon>Sporobolomyces</taxon>
    </lineage>
</organism>
<evidence type="ECO:0000256" key="7">
    <source>
        <dbReference type="PIRNR" id="PIRNR005719"/>
    </source>
</evidence>
<dbReference type="Pfam" id="PF02463">
    <property type="entry name" value="SMC_N"/>
    <property type="match status" value="1"/>
</dbReference>
<dbReference type="AlphaFoldDB" id="A0A0D6ERK7"/>
<evidence type="ECO:0000256" key="3">
    <source>
        <dbReference type="ARBA" id="ARBA00022776"/>
    </source>
</evidence>
<evidence type="ECO:0000256" key="9">
    <source>
        <dbReference type="SAM" id="MobiDB-lite"/>
    </source>
</evidence>
<evidence type="ECO:0000256" key="2">
    <source>
        <dbReference type="ARBA" id="ARBA00022618"/>
    </source>
</evidence>
<proteinExistence type="inferred from homology"/>
<dbReference type="SMART" id="SM00968">
    <property type="entry name" value="SMC_hinge"/>
    <property type="match status" value="1"/>
</dbReference>
<comment type="subcellular location">
    <subcellularLocation>
        <location evidence="1 7">Nucleus</location>
    </subcellularLocation>
</comment>
<name>A0A0D6ERK7_SPOSA</name>
<evidence type="ECO:0000313" key="12">
    <source>
        <dbReference type="Proteomes" id="UP000243876"/>
    </source>
</evidence>
<accession>A0A0D6ERK7</accession>
<feature type="compositionally biased region" description="Acidic residues" evidence="9">
    <location>
        <begin position="69"/>
        <end position="97"/>
    </location>
</feature>
<dbReference type="PANTHER" id="PTHR18937:SF12">
    <property type="entry name" value="STRUCTURAL MAINTENANCE OF CHROMOSOMES PROTEIN"/>
    <property type="match status" value="1"/>
</dbReference>
<dbReference type="GO" id="GO:0005524">
    <property type="term" value="F:ATP binding"/>
    <property type="evidence" value="ECO:0007669"/>
    <property type="project" value="InterPro"/>
</dbReference>
<feature type="coiled-coil region" evidence="8">
    <location>
        <begin position="1073"/>
        <end position="1120"/>
    </location>
</feature>
<dbReference type="Proteomes" id="UP000243876">
    <property type="component" value="Unassembled WGS sequence"/>
</dbReference>
<evidence type="ECO:0000313" key="11">
    <source>
        <dbReference type="EMBL" id="CEQ42431.1"/>
    </source>
</evidence>